<accession>A0A975BDZ5</accession>
<gene>
    <name evidence="2" type="ORF">dnl_59810</name>
</gene>
<evidence type="ECO:0000313" key="3">
    <source>
        <dbReference type="Proteomes" id="UP000663720"/>
    </source>
</evidence>
<dbReference type="EMBL" id="CP061799">
    <property type="protein sequence ID" value="QTA83568.1"/>
    <property type="molecule type" value="Genomic_DNA"/>
</dbReference>
<dbReference type="RefSeq" id="WP_207689391.1">
    <property type="nucleotide sequence ID" value="NZ_CP061799.1"/>
</dbReference>
<dbReference type="AlphaFoldDB" id="A0A975BDZ5"/>
<dbReference type="NCBIfam" id="TIGR04354">
    <property type="entry name" value="amphi-Trp"/>
    <property type="match status" value="1"/>
</dbReference>
<protein>
    <submittedName>
        <fullName evidence="2">Amphi-Trp domain-containing protein</fullName>
    </submittedName>
</protein>
<sequence>MKNEIKIKTAVNSDTLINILEDLVKSFKAGTICLEKENEFVTLTPGKELHLEIEAGKKKNKQSFSFELNWVLSNINEETVPEFKISSKEPEPVIETVEKAEEDVTQI</sequence>
<reference evidence="2" key="1">
    <citation type="journal article" date="2021" name="Microb. Physiol.">
        <title>Proteogenomic Insights into the Physiology of Marine, Sulfate-Reducing, Filamentous Desulfonema limicola and Desulfonema magnum.</title>
        <authorList>
            <person name="Schnaars V."/>
            <person name="Wohlbrand L."/>
            <person name="Scheve S."/>
            <person name="Hinrichs C."/>
            <person name="Reinhardt R."/>
            <person name="Rabus R."/>
        </authorList>
    </citation>
    <scope>NUCLEOTIDE SEQUENCE</scope>
    <source>
        <strain evidence="2">5ac10</strain>
    </source>
</reference>
<dbReference type="Proteomes" id="UP000663720">
    <property type="component" value="Chromosome"/>
</dbReference>
<evidence type="ECO:0000313" key="2">
    <source>
        <dbReference type="EMBL" id="QTA83568.1"/>
    </source>
</evidence>
<evidence type="ECO:0000259" key="1">
    <source>
        <dbReference type="Pfam" id="PF20068"/>
    </source>
</evidence>
<name>A0A975BDZ5_9BACT</name>
<feature type="domain" description="Amphi-Trp" evidence="1">
    <location>
        <begin position="5"/>
        <end position="77"/>
    </location>
</feature>
<organism evidence="2 3">
    <name type="scientific">Desulfonema limicola</name>
    <dbReference type="NCBI Taxonomy" id="45656"/>
    <lineage>
        <taxon>Bacteria</taxon>
        <taxon>Pseudomonadati</taxon>
        <taxon>Thermodesulfobacteriota</taxon>
        <taxon>Desulfobacteria</taxon>
        <taxon>Desulfobacterales</taxon>
        <taxon>Desulfococcaceae</taxon>
        <taxon>Desulfonema</taxon>
    </lineage>
</organism>
<proteinExistence type="predicted"/>
<keyword evidence="3" id="KW-1185">Reference proteome</keyword>
<dbReference type="InterPro" id="IPR027598">
    <property type="entry name" value="Amphi-Trp_dom"/>
</dbReference>
<dbReference type="Pfam" id="PF20068">
    <property type="entry name" value="Amphi-Trp"/>
    <property type="match status" value="1"/>
</dbReference>
<dbReference type="KEGG" id="dli:dnl_59810"/>